<feature type="compositionally biased region" description="Basic and acidic residues" evidence="1">
    <location>
        <begin position="172"/>
        <end position="185"/>
    </location>
</feature>
<keyword evidence="3" id="KW-1185">Reference proteome</keyword>
<feature type="region of interest" description="Disordered" evidence="1">
    <location>
        <begin position="172"/>
        <end position="201"/>
    </location>
</feature>
<dbReference type="Proteomes" id="UP000714275">
    <property type="component" value="Unassembled WGS sequence"/>
</dbReference>
<name>A0A9P7D6F5_9AGAM</name>
<evidence type="ECO:0000313" key="2">
    <source>
        <dbReference type="EMBL" id="KAG1780301.1"/>
    </source>
</evidence>
<feature type="region of interest" description="Disordered" evidence="1">
    <location>
        <begin position="230"/>
        <end position="444"/>
    </location>
</feature>
<feature type="compositionally biased region" description="Low complexity" evidence="1">
    <location>
        <begin position="456"/>
        <end position="480"/>
    </location>
</feature>
<feature type="region of interest" description="Disordered" evidence="1">
    <location>
        <begin position="631"/>
        <end position="701"/>
    </location>
</feature>
<comment type="caution">
    <text evidence="2">The sequence shown here is derived from an EMBL/GenBank/DDBJ whole genome shotgun (WGS) entry which is preliminary data.</text>
</comment>
<organism evidence="2 3">
    <name type="scientific">Suillus placidus</name>
    <dbReference type="NCBI Taxonomy" id="48579"/>
    <lineage>
        <taxon>Eukaryota</taxon>
        <taxon>Fungi</taxon>
        <taxon>Dikarya</taxon>
        <taxon>Basidiomycota</taxon>
        <taxon>Agaricomycotina</taxon>
        <taxon>Agaricomycetes</taxon>
        <taxon>Agaricomycetidae</taxon>
        <taxon>Boletales</taxon>
        <taxon>Suillineae</taxon>
        <taxon>Suillaceae</taxon>
        <taxon>Suillus</taxon>
    </lineage>
</organism>
<accession>A0A9P7D6F5</accession>
<proteinExistence type="predicted"/>
<feature type="compositionally biased region" description="Pro residues" evidence="1">
    <location>
        <begin position="423"/>
        <end position="436"/>
    </location>
</feature>
<feature type="region of interest" description="Disordered" evidence="1">
    <location>
        <begin position="124"/>
        <end position="153"/>
    </location>
</feature>
<feature type="compositionally biased region" description="Polar residues" evidence="1">
    <location>
        <begin position="32"/>
        <end position="42"/>
    </location>
</feature>
<dbReference type="EMBL" id="JABBWD010000009">
    <property type="protein sequence ID" value="KAG1780301.1"/>
    <property type="molecule type" value="Genomic_DNA"/>
</dbReference>
<dbReference type="AlphaFoldDB" id="A0A9P7D6F5"/>
<feature type="compositionally biased region" description="Low complexity" evidence="1">
    <location>
        <begin position="11"/>
        <end position="26"/>
    </location>
</feature>
<feature type="compositionally biased region" description="Basic and acidic residues" evidence="1">
    <location>
        <begin position="127"/>
        <end position="153"/>
    </location>
</feature>
<gene>
    <name evidence="2" type="ORF">EV702DRAFT_1276715</name>
</gene>
<protein>
    <submittedName>
        <fullName evidence="2">Uncharacterized protein</fullName>
    </submittedName>
</protein>
<evidence type="ECO:0000256" key="1">
    <source>
        <dbReference type="SAM" id="MobiDB-lite"/>
    </source>
</evidence>
<feature type="compositionally biased region" description="Low complexity" evidence="1">
    <location>
        <begin position="240"/>
        <end position="263"/>
    </location>
</feature>
<feature type="compositionally biased region" description="Polar residues" evidence="1">
    <location>
        <begin position="484"/>
        <end position="501"/>
    </location>
</feature>
<sequence length="726" mass="78500">MNMNGTGGFASPQQQPQPYSPPSGGQIAPGSITYTTSTSADGQSGACKASGCDVDEIAPPDQITMGSYQTAQGVVHGIQWVPAEATQILPTGAQPANAVSPQIARVLPMTTEHANQEFAASFNRGQLSREQERELETWKRSEEKRKKKEEKASLKNIAKQIERDEIEIRMARERDTQVRERKRSFYGEAPPSGYPAPGTAAYGTYSPADLDRRFGDLGMERKEVTFAARPRKLSQSGAGAYSSPPATYTSPTGYPTTGGASPYNRAASPFRPVGNFSTSPNVRPQEFPSTYPGGPDPMARAPSPYGVRAPSPYGARAPSPFGATAPTPYGARAPSPFGATAPTPYGARAPSPYGATAPTPYGARAPSPYGGPAPSPYGARAPSPMPHGPRGTSPMPGPRAPSPYARPVSRAPSPYHGQQAPSTYPPPHRAPSPFVPPGQIHSVYPRGHVLEGQPIAAPRSRAPSPMPGAPAGSGFPSSPRMPSTGFSSSPRMPNAGFTSSPRMPGAATGGESLQLAAPEAFSRPPNAAQPYTPFGVMRIQDMDTFYDQIPRMPLVLDTHDVYHQDWIRFMNDLALAWAGKMPIHEFSKGGVPPKRSSLVADLINLWNDSFFRARRVEVVLYKGRERRSGPHIGSLDKNLPMPDLDSDSDLSDSSSLSSESDDDEYYGRGGDLADSKRRRREKKEEKKWRKKEKKLRKKAKERERQYALYLNYIAPRDMPVPGNYYG</sequence>
<reference evidence="2" key="1">
    <citation type="journal article" date="2020" name="New Phytol.">
        <title>Comparative genomics reveals dynamic genome evolution in host specialist ectomycorrhizal fungi.</title>
        <authorList>
            <person name="Lofgren L.A."/>
            <person name="Nguyen N.H."/>
            <person name="Vilgalys R."/>
            <person name="Ruytinx J."/>
            <person name="Liao H.L."/>
            <person name="Branco S."/>
            <person name="Kuo A."/>
            <person name="LaButti K."/>
            <person name="Lipzen A."/>
            <person name="Andreopoulos W."/>
            <person name="Pangilinan J."/>
            <person name="Riley R."/>
            <person name="Hundley H."/>
            <person name="Na H."/>
            <person name="Barry K."/>
            <person name="Grigoriev I.V."/>
            <person name="Stajich J.E."/>
            <person name="Kennedy P.G."/>
        </authorList>
    </citation>
    <scope>NUCLEOTIDE SEQUENCE</scope>
    <source>
        <strain evidence="2">DOB743</strain>
    </source>
</reference>
<feature type="region of interest" description="Disordered" evidence="1">
    <location>
        <begin position="1"/>
        <end position="52"/>
    </location>
</feature>
<dbReference type="OrthoDB" id="3248421at2759"/>
<feature type="compositionally biased region" description="Basic residues" evidence="1">
    <location>
        <begin position="688"/>
        <end position="699"/>
    </location>
</feature>
<feature type="region of interest" description="Disordered" evidence="1">
    <location>
        <begin position="456"/>
        <end position="509"/>
    </location>
</feature>
<evidence type="ECO:0000313" key="3">
    <source>
        <dbReference type="Proteomes" id="UP000714275"/>
    </source>
</evidence>